<dbReference type="SUPFAM" id="SSF55008">
    <property type="entry name" value="HMA, heavy metal-associated domain"/>
    <property type="match status" value="1"/>
</dbReference>
<dbReference type="Pfam" id="PF00403">
    <property type="entry name" value="HMA"/>
    <property type="match status" value="1"/>
</dbReference>
<evidence type="ECO:0000313" key="2">
    <source>
        <dbReference type="EMBL" id="HEU97919.1"/>
    </source>
</evidence>
<accession>A0A7C2YDV9</accession>
<sequence length="124" mass="13976">MTRVKMKIIGVDCPTCVYSINQRLAKVSGFKKLEADPSTGEAVIEYDENEAVLSNIYEAIRKAGYDIEKEVVELRIYSNERELESLLRKINKVPGAINSEGLSITNNVRILLNPLEISKEQLFS</sequence>
<feature type="non-terminal residue" evidence="2">
    <location>
        <position position="124"/>
    </location>
</feature>
<comment type="caution">
    <text evidence="2">The sequence shown here is derived from an EMBL/GenBank/DDBJ whole genome shotgun (WGS) entry which is preliminary data.</text>
</comment>
<dbReference type="InterPro" id="IPR036163">
    <property type="entry name" value="HMA_dom_sf"/>
</dbReference>
<dbReference type="Proteomes" id="UP000885664">
    <property type="component" value="Unassembled WGS sequence"/>
</dbReference>
<dbReference type="CDD" id="cd00371">
    <property type="entry name" value="HMA"/>
    <property type="match status" value="1"/>
</dbReference>
<dbReference type="PROSITE" id="PS50846">
    <property type="entry name" value="HMA_2"/>
    <property type="match status" value="1"/>
</dbReference>
<feature type="domain" description="HMA" evidence="1">
    <location>
        <begin position="2"/>
        <end position="68"/>
    </location>
</feature>
<dbReference type="InterPro" id="IPR006121">
    <property type="entry name" value="HMA_dom"/>
</dbReference>
<evidence type="ECO:0000259" key="1">
    <source>
        <dbReference type="PROSITE" id="PS50846"/>
    </source>
</evidence>
<proteinExistence type="predicted"/>
<dbReference type="AlphaFoldDB" id="A0A7C2YDV9"/>
<protein>
    <submittedName>
        <fullName evidence="2">Copper chaperone</fullName>
    </submittedName>
</protein>
<dbReference type="EMBL" id="DSFE01000078">
    <property type="protein sequence ID" value="HEU97919.1"/>
    <property type="molecule type" value="Genomic_DNA"/>
</dbReference>
<name>A0A7C2YDV9_9CREN</name>
<dbReference type="Gene3D" id="3.30.70.100">
    <property type="match status" value="1"/>
</dbReference>
<reference evidence="2" key="1">
    <citation type="journal article" date="2020" name="mSystems">
        <title>Genome- and Community-Level Interaction Insights into Carbon Utilization and Element Cycling Functions of Hydrothermarchaeota in Hydrothermal Sediment.</title>
        <authorList>
            <person name="Zhou Z."/>
            <person name="Liu Y."/>
            <person name="Xu W."/>
            <person name="Pan J."/>
            <person name="Luo Z.H."/>
            <person name="Li M."/>
        </authorList>
    </citation>
    <scope>NUCLEOTIDE SEQUENCE [LARGE SCALE GENOMIC DNA]</scope>
    <source>
        <strain evidence="2">SpSt-1259</strain>
    </source>
</reference>
<gene>
    <name evidence="2" type="ORF">ENO36_03590</name>
</gene>
<dbReference type="GO" id="GO:0046872">
    <property type="term" value="F:metal ion binding"/>
    <property type="evidence" value="ECO:0007669"/>
    <property type="project" value="InterPro"/>
</dbReference>
<organism evidence="2">
    <name type="scientific">Fervidicoccus fontis</name>
    <dbReference type="NCBI Taxonomy" id="683846"/>
    <lineage>
        <taxon>Archaea</taxon>
        <taxon>Thermoproteota</taxon>
        <taxon>Thermoprotei</taxon>
        <taxon>Fervidicoccales</taxon>
        <taxon>Fervidicoccaceae</taxon>
        <taxon>Fervidicoccus</taxon>
    </lineage>
</organism>